<accession>A0A1F8FV31</accession>
<organism evidence="2 3">
    <name type="scientific">Candidatus Yanofskybacteria bacterium RIFCSPHIGHO2_02_FULL_50_12</name>
    <dbReference type="NCBI Taxonomy" id="1802685"/>
    <lineage>
        <taxon>Bacteria</taxon>
        <taxon>Candidatus Yanofskyibacteriota</taxon>
    </lineage>
</organism>
<evidence type="ECO:0000313" key="2">
    <source>
        <dbReference type="EMBL" id="OGN16902.1"/>
    </source>
</evidence>
<dbReference type="STRING" id="1802685.A3C88_00445"/>
<keyword evidence="1" id="KW-0472">Membrane</keyword>
<evidence type="ECO:0000256" key="1">
    <source>
        <dbReference type="SAM" id="Phobius"/>
    </source>
</evidence>
<keyword evidence="1" id="KW-0812">Transmembrane</keyword>
<dbReference type="Proteomes" id="UP000178117">
    <property type="component" value="Unassembled WGS sequence"/>
</dbReference>
<keyword evidence="1" id="KW-1133">Transmembrane helix</keyword>
<evidence type="ECO:0000313" key="3">
    <source>
        <dbReference type="Proteomes" id="UP000178117"/>
    </source>
</evidence>
<feature type="transmembrane region" description="Helical" evidence="1">
    <location>
        <begin position="41"/>
        <end position="61"/>
    </location>
</feature>
<protein>
    <submittedName>
        <fullName evidence="2">Uncharacterized protein</fullName>
    </submittedName>
</protein>
<comment type="caution">
    <text evidence="2">The sequence shown here is derived from an EMBL/GenBank/DDBJ whole genome shotgun (WGS) entry which is preliminary data.</text>
</comment>
<sequence length="66" mass="7151">MNKGIKVSLLGTGIEAIGILGDVFHHLNIGLETPEGLITPYHLTIFAGFLINFVGVIITQFTSRKN</sequence>
<dbReference type="EMBL" id="MGJZ01000022">
    <property type="protein sequence ID" value="OGN16902.1"/>
    <property type="molecule type" value="Genomic_DNA"/>
</dbReference>
<gene>
    <name evidence="2" type="ORF">A3C88_00445</name>
</gene>
<dbReference type="AlphaFoldDB" id="A0A1F8FV31"/>
<reference evidence="2 3" key="1">
    <citation type="journal article" date="2016" name="Nat. Commun.">
        <title>Thousands of microbial genomes shed light on interconnected biogeochemical processes in an aquifer system.</title>
        <authorList>
            <person name="Anantharaman K."/>
            <person name="Brown C.T."/>
            <person name="Hug L.A."/>
            <person name="Sharon I."/>
            <person name="Castelle C.J."/>
            <person name="Probst A.J."/>
            <person name="Thomas B.C."/>
            <person name="Singh A."/>
            <person name="Wilkins M.J."/>
            <person name="Karaoz U."/>
            <person name="Brodie E.L."/>
            <person name="Williams K.H."/>
            <person name="Hubbard S.S."/>
            <person name="Banfield J.F."/>
        </authorList>
    </citation>
    <scope>NUCLEOTIDE SEQUENCE [LARGE SCALE GENOMIC DNA]</scope>
</reference>
<proteinExistence type="predicted"/>
<name>A0A1F8FV31_9BACT</name>